<evidence type="ECO:0000259" key="4">
    <source>
        <dbReference type="Pfam" id="PF13676"/>
    </source>
</evidence>
<keyword evidence="7" id="KW-1185">Reference proteome</keyword>
<feature type="repeat" description="WD" evidence="3">
    <location>
        <begin position="921"/>
        <end position="956"/>
    </location>
</feature>
<evidence type="ECO:0000256" key="2">
    <source>
        <dbReference type="ARBA" id="ARBA00022737"/>
    </source>
</evidence>
<dbReference type="InterPro" id="IPR000157">
    <property type="entry name" value="TIR_dom"/>
</dbReference>
<dbReference type="Gene3D" id="2.130.10.10">
    <property type="entry name" value="YVTN repeat-like/Quinoprotein amine dehydrogenase"/>
    <property type="match status" value="4"/>
</dbReference>
<protein>
    <submittedName>
        <fullName evidence="6">WD40 repeat protein</fullName>
    </submittedName>
</protein>
<dbReference type="GO" id="GO:0007165">
    <property type="term" value="P:signal transduction"/>
    <property type="evidence" value="ECO:0007669"/>
    <property type="project" value="InterPro"/>
</dbReference>
<dbReference type="InterPro" id="IPR019775">
    <property type="entry name" value="WD40_repeat_CS"/>
</dbReference>
<dbReference type="InterPro" id="IPR035897">
    <property type="entry name" value="Toll_tir_struct_dom_sf"/>
</dbReference>
<gene>
    <name evidence="6" type="ORF">DFR71_5402</name>
</gene>
<feature type="repeat" description="WD" evidence="3">
    <location>
        <begin position="1268"/>
        <end position="1302"/>
    </location>
</feature>
<keyword evidence="1 3" id="KW-0853">WD repeat</keyword>
<feature type="domain" description="TIR" evidence="4">
    <location>
        <begin position="27"/>
        <end position="139"/>
    </location>
</feature>
<dbReference type="STRING" id="1210063.GCA_001612665_05147"/>
<organism evidence="6 7">
    <name type="scientific">Nocardia alba</name>
    <dbReference type="NCBI Taxonomy" id="225051"/>
    <lineage>
        <taxon>Bacteria</taxon>
        <taxon>Bacillati</taxon>
        <taxon>Actinomycetota</taxon>
        <taxon>Actinomycetes</taxon>
        <taxon>Mycobacteriales</taxon>
        <taxon>Nocardiaceae</taxon>
        <taxon>Nocardia</taxon>
    </lineage>
</organism>
<reference evidence="6 7" key="1">
    <citation type="submission" date="2019-03" db="EMBL/GenBank/DDBJ databases">
        <title>Genomic Encyclopedia of Type Strains, Phase IV (KMG-IV): sequencing the most valuable type-strain genomes for metagenomic binning, comparative biology and taxonomic classification.</title>
        <authorList>
            <person name="Goeker M."/>
        </authorList>
    </citation>
    <scope>NUCLEOTIDE SEQUENCE [LARGE SCALE GENOMIC DNA]</scope>
    <source>
        <strain evidence="6 7">DSM 44684</strain>
    </source>
</reference>
<feature type="repeat" description="WD" evidence="3">
    <location>
        <begin position="1303"/>
        <end position="1344"/>
    </location>
</feature>
<dbReference type="Pfam" id="PF00400">
    <property type="entry name" value="WD40"/>
    <property type="match status" value="10"/>
</dbReference>
<dbReference type="InterPro" id="IPR001680">
    <property type="entry name" value="WD40_rpt"/>
</dbReference>
<sequence>MDADRSAGRGDDPRSARACFGTTARLFLSHSSRDSREAVALRAWLIEAEPGLAGEIFLDLDPDTGIPAGVRWKDALRWAGDRCEAVICLLSDNWDSSHECKVEYRHAESMNKPIFTVRLEPLTGRDMTSEWQRCDLFGDGPKTAISVDGETVEFLTEGLRRLRHGLLAAGIGADTFGWPPPGDPGRAPYRGWEPLESVDAAVYFGRDAQIGRAMDTVRGLRGLGGGHLFVVLGPSGVGKSSFVRAGLLPRLARDDRHFRTMDIVRPHRRALTGDAGLARSIHALRVGVGLRRPCLTEIEDGVRDIERVRDWLVEAQHAARELVPDAGADPAPTLILPIDQAEELFGPEAGEQAGELLTLLGGLLDRERGIAMIAVATIRSDRYEPLQTAPMLASVAVRPFDDLKPMPQAQFKEVIEGPARRAGEAGTEVSFAPDLVERLLDDWSRGADTLPLLSLTLARLYRDYGDNEISLAHYEALGGLRRVVQREIDELLDDDPEIRTGQLAILRRAFVPWLATIDSGSDQPMRRPARWFDLPPESHPLLEAFIARRLLVKDERDGAVVVEVALESLLRQWDTLAGWLRAEAVELEAADNIERAAQAWEENGRCEDWLLSGSRLTDAESLATAPGFRERLNPVRGLLLASRQAEDERIAEERGHREDELRAARERQLAAETLAATESRAKEDAQRGARVLRRRTRILRAALMVTMAAALVAGLLWVRADRAQERALAESRRAAVLALSANSQLMLSGRWPGKSDDILGMQMAMAAYRISADNKREFALLNAVHQQGKLRKIVYMDGVEVSSVAYSPDGKRVAAAGGDEIQLRDAGTWEPIGALMAGHKSEVTRIAFSPDGTRLASAGLDGTVRVWDTGSQQQIGTEMRGHTEAVVAVAFDPDGRQIVTASADRTVRLWDADTHQQIHEMTGHTMPVTSVAFGKGGLIASGDFGGSVRFWDARSGLPSGEPMPVYTGSAVNNLAFNGDGDRLVVAGFDVQQWDTRARRPIGEPLRGHTAAIESVTYSRDGTKIASASDDKTIRLWDASTGMPLGEPLEGHELIVSSIAFHPEADRVLSGSLDSTVREWMVAGERTMHHGAKVVGADVSPDGRHIVSGGTDGSIRQWDAATGAQIGPVIRGEPGKFQIAEYAADGAQVASAEFSTESLSLTDLRFWDAATGAETGPPISLPTGTSAYAYDPGRRRIVLEVGGVVQIHDMASMRVIGPELRHDDATVRAISIDKNGRLVATGAFDYSVRLWDADTGEQVGESMAGFAWVKSISFSPDGHLLAVGYEDKSARIWDTDSGRQIDESMWQDGPVILVQFSPDGNTLVTVGTDNVLRLWDVATHNQIGPALVGHGAPITAVDFTPDGARIMSASVDETVRMWPVPTASPEQLCAKMTYNMSRETWRNWVSPEIDYIPLCEGLPIAGEQE</sequence>
<dbReference type="CDD" id="cd00200">
    <property type="entry name" value="WD40"/>
    <property type="match status" value="2"/>
</dbReference>
<dbReference type="InterPro" id="IPR027417">
    <property type="entry name" value="P-loop_NTPase"/>
</dbReference>
<dbReference type="InterPro" id="IPR011047">
    <property type="entry name" value="Quinoprotein_ADH-like_sf"/>
</dbReference>
<dbReference type="Proteomes" id="UP000294856">
    <property type="component" value="Unassembled WGS sequence"/>
</dbReference>
<dbReference type="Pfam" id="PF20703">
    <property type="entry name" value="nSTAND1"/>
    <property type="match status" value="1"/>
</dbReference>
<feature type="repeat" description="WD" evidence="3">
    <location>
        <begin position="1086"/>
        <end position="1127"/>
    </location>
</feature>
<feature type="repeat" description="WD" evidence="3">
    <location>
        <begin position="879"/>
        <end position="920"/>
    </location>
</feature>
<accession>A0A4R1FGS3</accession>
<dbReference type="PROSITE" id="PS50294">
    <property type="entry name" value="WD_REPEATS_REGION"/>
    <property type="match status" value="10"/>
</dbReference>
<feature type="repeat" description="WD" evidence="3">
    <location>
        <begin position="1346"/>
        <end position="1387"/>
    </location>
</feature>
<dbReference type="InterPro" id="IPR020472">
    <property type="entry name" value="WD40_PAC1"/>
</dbReference>
<dbReference type="Pfam" id="PF13676">
    <property type="entry name" value="TIR_2"/>
    <property type="match status" value="1"/>
</dbReference>
<dbReference type="SMART" id="SM00320">
    <property type="entry name" value="WD40"/>
    <property type="match status" value="12"/>
</dbReference>
<feature type="domain" description="Novel STAND NTPase 1" evidence="5">
    <location>
        <begin position="188"/>
        <end position="606"/>
    </location>
</feature>
<dbReference type="EMBL" id="SMFR01000005">
    <property type="protein sequence ID" value="TCJ93553.1"/>
    <property type="molecule type" value="Genomic_DNA"/>
</dbReference>
<dbReference type="PANTHER" id="PTHR19848">
    <property type="entry name" value="WD40 REPEAT PROTEIN"/>
    <property type="match status" value="1"/>
</dbReference>
<dbReference type="InterPro" id="IPR049052">
    <property type="entry name" value="nSTAND1"/>
</dbReference>
<dbReference type="OrthoDB" id="134501at2"/>
<dbReference type="PANTHER" id="PTHR19848:SF8">
    <property type="entry name" value="F-BOX AND WD REPEAT DOMAIN CONTAINING 7"/>
    <property type="match status" value="1"/>
</dbReference>
<dbReference type="RefSeq" id="WP_084473092.1">
    <property type="nucleotide sequence ID" value="NZ_SMFR01000005.1"/>
</dbReference>
<feature type="repeat" description="WD" evidence="3">
    <location>
        <begin position="836"/>
        <end position="877"/>
    </location>
</feature>
<feature type="repeat" description="WD" evidence="3">
    <location>
        <begin position="1048"/>
        <end position="1089"/>
    </location>
</feature>
<evidence type="ECO:0000259" key="5">
    <source>
        <dbReference type="Pfam" id="PF20703"/>
    </source>
</evidence>
<keyword evidence="2" id="KW-0677">Repeat</keyword>
<feature type="repeat" description="WD" evidence="3">
    <location>
        <begin position="1005"/>
        <end position="1046"/>
    </location>
</feature>
<dbReference type="InterPro" id="IPR015943">
    <property type="entry name" value="WD40/YVTN_repeat-like_dom_sf"/>
</dbReference>
<dbReference type="PROSITE" id="PS50082">
    <property type="entry name" value="WD_REPEATS_2"/>
    <property type="match status" value="10"/>
</dbReference>
<dbReference type="Gene3D" id="3.40.50.10140">
    <property type="entry name" value="Toll/interleukin-1 receptor homology (TIR) domain"/>
    <property type="match status" value="1"/>
</dbReference>
<dbReference type="SUPFAM" id="SSF50998">
    <property type="entry name" value="Quinoprotein alcohol dehydrogenase-like"/>
    <property type="match status" value="2"/>
</dbReference>
<dbReference type="SUPFAM" id="SSF52200">
    <property type="entry name" value="Toll/Interleukin receptor TIR domain"/>
    <property type="match status" value="1"/>
</dbReference>
<dbReference type="Gene3D" id="3.40.50.300">
    <property type="entry name" value="P-loop containing nucleotide triphosphate hydrolases"/>
    <property type="match status" value="1"/>
</dbReference>
<evidence type="ECO:0000313" key="6">
    <source>
        <dbReference type="EMBL" id="TCJ93553.1"/>
    </source>
</evidence>
<comment type="caution">
    <text evidence="6">The sequence shown here is derived from an EMBL/GenBank/DDBJ whole genome shotgun (WGS) entry which is preliminary data.</text>
</comment>
<proteinExistence type="predicted"/>
<evidence type="ECO:0000313" key="7">
    <source>
        <dbReference type="Proteomes" id="UP000294856"/>
    </source>
</evidence>
<dbReference type="PRINTS" id="PR00320">
    <property type="entry name" value="GPROTEINBRPT"/>
</dbReference>
<dbReference type="PROSITE" id="PS00678">
    <property type="entry name" value="WD_REPEATS_1"/>
    <property type="match status" value="4"/>
</dbReference>
<evidence type="ECO:0000256" key="3">
    <source>
        <dbReference type="PROSITE-ProRule" id="PRU00221"/>
    </source>
</evidence>
<dbReference type="SUPFAM" id="SSF52540">
    <property type="entry name" value="P-loop containing nucleoside triphosphate hydrolases"/>
    <property type="match status" value="1"/>
</dbReference>
<feature type="repeat" description="WD" evidence="3">
    <location>
        <begin position="1219"/>
        <end position="1260"/>
    </location>
</feature>
<name>A0A4R1FGS3_9NOCA</name>
<evidence type="ECO:0000256" key="1">
    <source>
        <dbReference type="ARBA" id="ARBA00022574"/>
    </source>
</evidence>